<keyword evidence="1" id="KW-0812">Transmembrane</keyword>
<evidence type="ECO:0000313" key="2">
    <source>
        <dbReference type="EMBL" id="CCB81901.1"/>
    </source>
</evidence>
<dbReference type="EMBL" id="FR871774">
    <property type="protein sequence ID" value="CCB81901.1"/>
    <property type="molecule type" value="Genomic_DNA"/>
</dbReference>
<gene>
    <name evidence="2" type="ORF">LPE_00913</name>
</gene>
<reference evidence="2" key="1">
    <citation type="journal article" date="2011" name="J. Bacteriol.">
        <title>Annotated genome sequence of Lactobacillus pentosus MP-10, which has probiotic potential, from naturally fermented Alorena green table olives.</title>
        <authorList>
            <person name="Abriouel H."/>
            <person name="Benomar N."/>
            <person name="Perez Pulido R."/>
            <person name="Canamero M.M."/>
            <person name="Galvez A."/>
        </authorList>
    </citation>
    <scope>NUCLEOTIDE SEQUENCE</scope>
    <source>
        <strain evidence="2">MP-10</strain>
    </source>
</reference>
<dbReference type="AlphaFoldDB" id="F6ITL7"/>
<keyword evidence="1" id="KW-1133">Transmembrane helix</keyword>
<accession>F6ITL7</accession>
<sequence>MRRIMMKRITWTLSNGFATLLLVVGTLLALLTLITSFGTAISVDAMVTAAVLWLAGVVFLHPAPAKILLPIVVLASLSIGYATYFSTAGSWLYATLATIITAVIISYGFSLRKTIRQHHSHWYD</sequence>
<feature type="transmembrane region" description="Helical" evidence="1">
    <location>
        <begin position="40"/>
        <end position="60"/>
    </location>
</feature>
<name>F6ITL7_LACPE</name>
<feature type="transmembrane region" description="Helical" evidence="1">
    <location>
        <begin position="67"/>
        <end position="85"/>
    </location>
</feature>
<feature type="transmembrane region" description="Helical" evidence="1">
    <location>
        <begin position="91"/>
        <end position="109"/>
    </location>
</feature>
<protein>
    <submittedName>
        <fullName evidence="2">Integral membrane protein</fullName>
    </submittedName>
</protein>
<proteinExistence type="predicted"/>
<keyword evidence="1" id="KW-0472">Membrane</keyword>
<evidence type="ECO:0000256" key="1">
    <source>
        <dbReference type="SAM" id="Phobius"/>
    </source>
</evidence>
<feature type="transmembrane region" description="Helical" evidence="1">
    <location>
        <begin position="12"/>
        <end position="34"/>
    </location>
</feature>
<organism evidence="2">
    <name type="scientific">Lactiplantibacillus pentosus MP-10</name>
    <dbReference type="NCBI Taxonomy" id="1028490"/>
    <lineage>
        <taxon>Bacteria</taxon>
        <taxon>Bacillati</taxon>
        <taxon>Bacillota</taxon>
        <taxon>Bacilli</taxon>
        <taxon>Lactobacillales</taxon>
        <taxon>Lactobacillaceae</taxon>
        <taxon>Lactiplantibacillus</taxon>
    </lineage>
</organism>